<sequence length="125" mass="14206">MQSTPQQISFFRWRLQLPIAIIEQTHTQDGQDDYALHTAHQDIMFRPLLVGGEVVAKAQPGRPRIDRNVRHPALQAPRKTRPSVVHFPQQRPPARPLKSRARPDIMRACLPSTAANRGRTARPVI</sequence>
<dbReference type="Proteomes" id="UP001281614">
    <property type="component" value="Unassembled WGS sequence"/>
</dbReference>
<comment type="caution">
    <text evidence="2">The sequence shown here is derived from an EMBL/GenBank/DDBJ whole genome shotgun (WGS) entry which is preliminary data.</text>
</comment>
<protein>
    <submittedName>
        <fullName evidence="2">Uncharacterized protein</fullName>
    </submittedName>
</protein>
<evidence type="ECO:0000313" key="2">
    <source>
        <dbReference type="EMBL" id="KAK2729438.1"/>
    </source>
</evidence>
<keyword evidence="3" id="KW-1185">Reference proteome</keyword>
<dbReference type="EMBL" id="VYYT01000777">
    <property type="protein sequence ID" value="KAK2729438.1"/>
    <property type="molecule type" value="Genomic_DNA"/>
</dbReference>
<accession>A0AAE0CZ54</accession>
<evidence type="ECO:0000313" key="3">
    <source>
        <dbReference type="Proteomes" id="UP001281614"/>
    </source>
</evidence>
<dbReference type="AlphaFoldDB" id="A0AAE0CZ54"/>
<reference evidence="2" key="1">
    <citation type="submission" date="2023-02" db="EMBL/GenBank/DDBJ databases">
        <title>Colletotrichum kahawae CIFC_Que2 genome sequencing and assembly.</title>
        <authorList>
            <person name="Baroncelli R."/>
        </authorList>
    </citation>
    <scope>NUCLEOTIDE SEQUENCE</scope>
    <source>
        <strain evidence="2">CIFC_Que2</strain>
    </source>
</reference>
<feature type="region of interest" description="Disordered" evidence="1">
    <location>
        <begin position="74"/>
        <end position="102"/>
    </location>
</feature>
<name>A0AAE0CZ54_COLKA</name>
<organism evidence="2 3">
    <name type="scientific">Colletotrichum kahawae</name>
    <name type="common">Coffee berry disease fungus</name>
    <dbReference type="NCBI Taxonomy" id="34407"/>
    <lineage>
        <taxon>Eukaryota</taxon>
        <taxon>Fungi</taxon>
        <taxon>Dikarya</taxon>
        <taxon>Ascomycota</taxon>
        <taxon>Pezizomycotina</taxon>
        <taxon>Sordariomycetes</taxon>
        <taxon>Hypocreomycetidae</taxon>
        <taxon>Glomerellales</taxon>
        <taxon>Glomerellaceae</taxon>
        <taxon>Colletotrichum</taxon>
        <taxon>Colletotrichum gloeosporioides species complex</taxon>
    </lineage>
</organism>
<proteinExistence type="predicted"/>
<gene>
    <name evidence="2" type="ORF">CKAH01_10121</name>
</gene>
<evidence type="ECO:0000256" key="1">
    <source>
        <dbReference type="SAM" id="MobiDB-lite"/>
    </source>
</evidence>